<sequence>MQQEEQYGWRKEIAPYERPQINVSVRQIINTIGPFVLLWILAYLSLSVSYWLTLALVIPAGGFLVRVFIIFHDCCHKSFFKNKMANEIVGTITGIMTFCPFHQWRHTHSVHHASSGNLSKRGVGDIWTMTVEEYVESSWPVRLFYRLYRNPFIMFVIGPIYIFLIDYRFNRKRAGVKERMNTYITNASIVGIAGLLIWLVGWQAYLLVQGPIFFLSGMAGIWLFYVQHQFEDTYYERDENWDYVKAAMQGSSYYKLPTVLRWITGNIGFHHIHHLSPRVPNYHLESVHNLNPRLQDVQTITLTTSLRSLRHRVWNEQTQQFLSFQEIKPLLAKRKPRRTTKVQKV</sequence>
<reference evidence="3" key="1">
    <citation type="submission" date="2020-09" db="EMBL/GenBank/DDBJ databases">
        <title>A novel bacterium of genus Paenibacillus, isolated from South China Sea.</title>
        <authorList>
            <person name="Huang H."/>
            <person name="Mo K."/>
            <person name="Hu Y."/>
        </authorList>
    </citation>
    <scope>NUCLEOTIDE SEQUENCE</scope>
    <source>
        <strain evidence="3">IB182363</strain>
    </source>
</reference>
<organism evidence="3 4">
    <name type="scientific">Paenibacillus oceani</name>
    <dbReference type="NCBI Taxonomy" id="2772510"/>
    <lineage>
        <taxon>Bacteria</taxon>
        <taxon>Bacillati</taxon>
        <taxon>Bacillota</taxon>
        <taxon>Bacilli</taxon>
        <taxon>Bacillales</taxon>
        <taxon>Paenibacillaceae</taxon>
        <taxon>Paenibacillus</taxon>
    </lineage>
</organism>
<dbReference type="CDD" id="cd03507">
    <property type="entry name" value="Delta12-FADS-like"/>
    <property type="match status" value="1"/>
</dbReference>
<gene>
    <name evidence="3" type="ORF">IDH45_01105</name>
</gene>
<dbReference type="Proteomes" id="UP000639396">
    <property type="component" value="Unassembled WGS sequence"/>
</dbReference>
<feature type="domain" description="Fatty acid desaturase" evidence="2">
    <location>
        <begin position="51"/>
        <end position="290"/>
    </location>
</feature>
<feature type="transmembrane region" description="Helical" evidence="1">
    <location>
        <begin position="84"/>
        <end position="104"/>
    </location>
</feature>
<feature type="transmembrane region" description="Helical" evidence="1">
    <location>
        <begin position="152"/>
        <end position="169"/>
    </location>
</feature>
<feature type="transmembrane region" description="Helical" evidence="1">
    <location>
        <begin position="181"/>
        <end position="200"/>
    </location>
</feature>
<dbReference type="GO" id="GO:0016020">
    <property type="term" value="C:membrane"/>
    <property type="evidence" value="ECO:0007669"/>
    <property type="project" value="TreeGrafter"/>
</dbReference>
<dbReference type="InterPro" id="IPR012171">
    <property type="entry name" value="Fatty_acid_desaturase"/>
</dbReference>
<accession>A0A927GYL8</accession>
<dbReference type="PANTHER" id="PTHR19353:SF73">
    <property type="entry name" value="FATTY ACID DESATURASE"/>
    <property type="match status" value="1"/>
</dbReference>
<feature type="transmembrane region" description="Helical" evidence="1">
    <location>
        <begin position="28"/>
        <end position="44"/>
    </location>
</feature>
<dbReference type="RefSeq" id="WP_190923829.1">
    <property type="nucleotide sequence ID" value="NZ_JACXJA010000001.1"/>
</dbReference>
<evidence type="ECO:0000259" key="2">
    <source>
        <dbReference type="Pfam" id="PF00487"/>
    </source>
</evidence>
<evidence type="ECO:0000256" key="1">
    <source>
        <dbReference type="SAM" id="Phobius"/>
    </source>
</evidence>
<dbReference type="EMBL" id="JACXJA010000001">
    <property type="protein sequence ID" value="MBD2860584.1"/>
    <property type="molecule type" value="Genomic_DNA"/>
</dbReference>
<keyword evidence="1" id="KW-0812">Transmembrane</keyword>
<dbReference type="GO" id="GO:0016717">
    <property type="term" value="F:oxidoreductase activity, acting on paired donors, with oxidation of a pair of donors resulting in the reduction of molecular oxygen to two molecules of water"/>
    <property type="evidence" value="ECO:0007669"/>
    <property type="project" value="TreeGrafter"/>
</dbReference>
<feature type="transmembrane region" description="Helical" evidence="1">
    <location>
        <begin position="50"/>
        <end position="72"/>
    </location>
</feature>
<evidence type="ECO:0000313" key="4">
    <source>
        <dbReference type="Proteomes" id="UP000639396"/>
    </source>
</evidence>
<proteinExistence type="predicted"/>
<dbReference type="InterPro" id="IPR005804">
    <property type="entry name" value="FA_desaturase_dom"/>
</dbReference>
<dbReference type="AlphaFoldDB" id="A0A927GYL8"/>
<keyword evidence="1" id="KW-0472">Membrane</keyword>
<dbReference type="PANTHER" id="PTHR19353">
    <property type="entry name" value="FATTY ACID DESATURASE 2"/>
    <property type="match status" value="1"/>
</dbReference>
<keyword evidence="1" id="KW-1133">Transmembrane helix</keyword>
<keyword evidence="4" id="KW-1185">Reference proteome</keyword>
<evidence type="ECO:0000313" key="3">
    <source>
        <dbReference type="EMBL" id="MBD2860584.1"/>
    </source>
</evidence>
<dbReference type="Pfam" id="PF00487">
    <property type="entry name" value="FA_desaturase"/>
    <property type="match status" value="1"/>
</dbReference>
<feature type="transmembrane region" description="Helical" evidence="1">
    <location>
        <begin position="206"/>
        <end position="226"/>
    </location>
</feature>
<dbReference type="GO" id="GO:0006629">
    <property type="term" value="P:lipid metabolic process"/>
    <property type="evidence" value="ECO:0007669"/>
    <property type="project" value="InterPro"/>
</dbReference>
<protein>
    <submittedName>
        <fullName evidence="3">Fatty acid desaturase</fullName>
    </submittedName>
</protein>
<comment type="caution">
    <text evidence="3">The sequence shown here is derived from an EMBL/GenBank/DDBJ whole genome shotgun (WGS) entry which is preliminary data.</text>
</comment>
<name>A0A927GYL8_9BACL</name>